<keyword evidence="1" id="KW-0802">TPR repeat</keyword>
<dbReference type="SUPFAM" id="SSF81901">
    <property type="entry name" value="HCP-like"/>
    <property type="match status" value="1"/>
</dbReference>
<feature type="repeat" description="TPR" evidence="1">
    <location>
        <begin position="243"/>
        <end position="276"/>
    </location>
</feature>
<dbReference type="InterPro" id="IPR019734">
    <property type="entry name" value="TPR_rpt"/>
</dbReference>
<dbReference type="Proteomes" id="UP000009309">
    <property type="component" value="Unassembled WGS sequence"/>
</dbReference>
<dbReference type="PROSITE" id="PS50293">
    <property type="entry name" value="TPR_REGION"/>
    <property type="match status" value="1"/>
</dbReference>
<name>I2GH82_9BACT</name>
<dbReference type="OrthoDB" id="902865at2"/>
<dbReference type="Gene3D" id="1.25.40.10">
    <property type="entry name" value="Tetratricopeptide repeat domain"/>
    <property type="match status" value="2"/>
</dbReference>
<keyword evidence="3" id="KW-0131">Cell cycle</keyword>
<dbReference type="PANTHER" id="PTHR12558">
    <property type="entry name" value="CELL DIVISION CYCLE 16,23,27"/>
    <property type="match status" value="1"/>
</dbReference>
<dbReference type="PANTHER" id="PTHR12558:SF13">
    <property type="entry name" value="CELL DIVISION CYCLE PROTEIN 27 HOMOLOG"/>
    <property type="match status" value="1"/>
</dbReference>
<keyword evidence="3" id="KW-0132">Cell division</keyword>
<sequence>MRYWQLVWLFLCIGIPVIARTQPQPTPANKLTTRLNEKTPTESTAQESGVARGAVAPLSARSEPTNPKAVAQLQAGNAAYRNRDFAQATVAFRQAARLQPQWAQAQTALGHALLAQRQYRSAKLAYDAALRLDSLDRYAQLGLGVITYRQKQYTEAARHFALGEPALLASNTAHGDAFLYAGLSYLEAKQMRRAETALKTANTLTPSNPSTQLALSDLFRRQDRFYAALHHVEQALPNDRSNAQLLTNRGSLYLKLNQMDQAYDNFRQALRQNPRDMNALNGAGVALLELDRIDAAAAIYDSLINRGHRTAFLYNNRGIVRMYQALRQEQRGDEHQARQYYSRAQTDFQKAQAADTTSKYYQNNLGNLFKSTRQYDNAVKAYQAYLSKTAINNMAVMYASAQRPKESRLYFDVALKLDSGNRAFMYNKYVLYSRFYKDSLAMKPDLVQAGQGVSAKTISTKYSLDGYINIYLYDYGFDAYDYPEAVVLPIPPDPPTPIVSETTGNAQPLAPAPSAVAPPVRQGPVQVERRRMPRMKKAKHRGSTRCPVF</sequence>
<keyword evidence="4" id="KW-1185">Reference proteome</keyword>
<feature type="compositionally biased region" description="Polar residues" evidence="2">
    <location>
        <begin position="23"/>
        <end position="34"/>
    </location>
</feature>
<feature type="repeat" description="TPR" evidence="1">
    <location>
        <begin position="69"/>
        <end position="102"/>
    </location>
</feature>
<evidence type="ECO:0000256" key="1">
    <source>
        <dbReference type="PROSITE-ProRule" id="PRU00339"/>
    </source>
</evidence>
<dbReference type="InterPro" id="IPR011990">
    <property type="entry name" value="TPR-like_helical_dom_sf"/>
</dbReference>
<evidence type="ECO:0000313" key="4">
    <source>
        <dbReference type="Proteomes" id="UP000009309"/>
    </source>
</evidence>
<gene>
    <name evidence="3" type="ORF">BN8_02337</name>
</gene>
<feature type="repeat" description="TPR" evidence="1">
    <location>
        <begin position="103"/>
        <end position="136"/>
    </location>
</feature>
<dbReference type="eggNOG" id="COG0457">
    <property type="taxonomic scope" value="Bacteria"/>
</dbReference>
<evidence type="ECO:0000256" key="2">
    <source>
        <dbReference type="SAM" id="MobiDB-lite"/>
    </source>
</evidence>
<dbReference type="PROSITE" id="PS50005">
    <property type="entry name" value="TPR"/>
    <property type="match status" value="3"/>
</dbReference>
<proteinExistence type="predicted"/>
<dbReference type="SMART" id="SM00028">
    <property type="entry name" value="TPR"/>
    <property type="match status" value="7"/>
</dbReference>
<dbReference type="Pfam" id="PF13181">
    <property type="entry name" value="TPR_8"/>
    <property type="match status" value="1"/>
</dbReference>
<dbReference type="SUPFAM" id="SSF48452">
    <property type="entry name" value="TPR-like"/>
    <property type="match status" value="1"/>
</dbReference>
<dbReference type="STRING" id="1185876.BN8_02337"/>
<dbReference type="EMBL" id="CAIT01000006">
    <property type="protein sequence ID" value="CCH53257.1"/>
    <property type="molecule type" value="Genomic_DNA"/>
</dbReference>
<dbReference type="Pfam" id="PF13432">
    <property type="entry name" value="TPR_16"/>
    <property type="match status" value="2"/>
</dbReference>
<dbReference type="RefSeq" id="WP_009281841.1">
    <property type="nucleotide sequence ID" value="NZ_CAIT01000006.1"/>
</dbReference>
<evidence type="ECO:0000313" key="3">
    <source>
        <dbReference type="EMBL" id="CCH53257.1"/>
    </source>
</evidence>
<accession>I2GH82</accession>
<reference evidence="3 4" key="1">
    <citation type="journal article" date="2012" name="J. Bacteriol.">
        <title>Genome Sequence of the Filamentous Bacterium Fibrisoma limi BUZ 3T.</title>
        <authorList>
            <person name="Filippini M."/>
            <person name="Qi W."/>
            <person name="Jaenicke S."/>
            <person name="Goesmann A."/>
            <person name="Smits T.H."/>
            <person name="Bagheri H.C."/>
        </authorList>
    </citation>
    <scope>NUCLEOTIDE SEQUENCE [LARGE SCALE GENOMIC DNA]</scope>
    <source>
        <strain evidence="4">BUZ 3T</strain>
    </source>
</reference>
<comment type="caution">
    <text evidence="3">The sequence shown here is derived from an EMBL/GenBank/DDBJ whole genome shotgun (WGS) entry which is preliminary data.</text>
</comment>
<protein>
    <submittedName>
        <fullName evidence="3">Cell division cycle protein 27 homolog Short=CDC27Hs</fullName>
    </submittedName>
</protein>
<dbReference type="GO" id="GO:0051301">
    <property type="term" value="P:cell division"/>
    <property type="evidence" value="ECO:0007669"/>
    <property type="project" value="UniProtKB-KW"/>
</dbReference>
<organism evidence="3 4">
    <name type="scientific">Fibrisoma limi BUZ 3</name>
    <dbReference type="NCBI Taxonomy" id="1185876"/>
    <lineage>
        <taxon>Bacteria</taxon>
        <taxon>Pseudomonadati</taxon>
        <taxon>Bacteroidota</taxon>
        <taxon>Cytophagia</taxon>
        <taxon>Cytophagales</taxon>
        <taxon>Spirosomataceae</taxon>
        <taxon>Fibrisoma</taxon>
    </lineage>
</organism>
<feature type="compositionally biased region" description="Low complexity" evidence="2">
    <location>
        <begin position="506"/>
        <end position="519"/>
    </location>
</feature>
<feature type="region of interest" description="Disordered" evidence="2">
    <location>
        <begin position="500"/>
        <end position="526"/>
    </location>
</feature>
<dbReference type="AlphaFoldDB" id="I2GH82"/>
<feature type="region of interest" description="Disordered" evidence="2">
    <location>
        <begin position="23"/>
        <end position="66"/>
    </location>
</feature>